<reference evidence="2 3" key="2">
    <citation type="journal article" date="2017" name="Int. J. Syst. Evol. Microbiol.">
        <title>Pseudomonas furukawaii sp. nov., a polychlorinated biphenyl-degrading bacterium isolated from biphenyl-contaminated soil in Japan.</title>
        <authorList>
            <person name="Kimura N."/>
            <person name="Watanabe T."/>
            <person name="Suenaga H."/>
            <person name="Fujihara H."/>
            <person name="Futagami T."/>
            <person name="Goto M."/>
            <person name="Hanada S."/>
            <person name="Hirose J."/>
        </authorList>
    </citation>
    <scope>NUCLEOTIDE SEQUENCE [LARGE SCALE GENOMIC DNA]</scope>
    <source>
        <strain evidence="3">DSM 10086 / NBRC 110670 / KF707</strain>
    </source>
</reference>
<feature type="domain" description="YjiS-like" evidence="1">
    <location>
        <begin position="24"/>
        <end position="59"/>
    </location>
</feature>
<dbReference type="Pfam" id="PF06568">
    <property type="entry name" value="YjiS-like"/>
    <property type="match status" value="1"/>
</dbReference>
<evidence type="ECO:0000259" key="1">
    <source>
        <dbReference type="Pfam" id="PF06568"/>
    </source>
</evidence>
<name>A0AAD1FDK1_METFU</name>
<dbReference type="EMBL" id="AP014862">
    <property type="protein sequence ID" value="BAU71788.1"/>
    <property type="molecule type" value="Genomic_DNA"/>
</dbReference>
<dbReference type="RefSeq" id="WP_003458196.1">
    <property type="nucleotide sequence ID" value="NZ_AJMR01000232.1"/>
</dbReference>
<dbReference type="Proteomes" id="UP000218554">
    <property type="component" value="Chromosome"/>
</dbReference>
<reference evidence="3" key="1">
    <citation type="submission" date="2015-05" db="EMBL/GenBank/DDBJ databases">
        <title>Draft genome sequencing of a biphenyl-degrading bacterium, Pseudomonas balearica KF707 (=NBRC110670).</title>
        <authorList>
            <person name="Kimura N."/>
            <person name="Hirose J."/>
            <person name="Watanabe T."/>
            <person name="Suenaga H."/>
            <person name="Fujihara H."/>
            <person name="Noguchi M."/>
            <person name="Hashimoto M."/>
            <person name="Shimodaira J."/>
            <person name="Tsuchikane K."/>
            <person name="Hosoyama A."/>
            <person name="Yamazoe A."/>
            <person name="Fujita N."/>
            <person name="Furukawa K."/>
        </authorList>
    </citation>
    <scope>NUCLEOTIDE SEQUENCE [LARGE SCALE GENOMIC DNA]</scope>
    <source>
        <strain evidence="3">DSM 10086 / NBRC 110670 / KF707</strain>
    </source>
</reference>
<dbReference type="InterPro" id="IPR009506">
    <property type="entry name" value="YjiS-like"/>
</dbReference>
<dbReference type="AlphaFoldDB" id="A0AAD1FDK1"/>
<dbReference type="KEGG" id="pfuw:KF707C_1000"/>
<organism evidence="2 3">
    <name type="scientific">Metapseudomonas furukawaii</name>
    <name type="common">Pseudomonas furukawaii</name>
    <dbReference type="NCBI Taxonomy" id="1149133"/>
    <lineage>
        <taxon>Bacteria</taxon>
        <taxon>Pseudomonadati</taxon>
        <taxon>Pseudomonadota</taxon>
        <taxon>Gammaproteobacteria</taxon>
        <taxon>Pseudomonadales</taxon>
        <taxon>Pseudomonadaceae</taxon>
        <taxon>Metapseudomonas</taxon>
    </lineage>
</organism>
<proteinExistence type="predicted"/>
<evidence type="ECO:0000313" key="2">
    <source>
        <dbReference type="EMBL" id="BAU71788.1"/>
    </source>
</evidence>
<sequence length="69" mass="7767">MDRTLTASSASTSPPAPVAPYLRLFATLVLWARNVRTRRQLASLDDRALADVGISRGERLAELERPFWR</sequence>
<keyword evidence="3" id="KW-1185">Reference proteome</keyword>
<gene>
    <name evidence="2" type="ORF">KF707C_1000</name>
</gene>
<protein>
    <recommendedName>
        <fullName evidence="1">YjiS-like domain-containing protein</fullName>
    </recommendedName>
</protein>
<evidence type="ECO:0000313" key="3">
    <source>
        <dbReference type="Proteomes" id="UP000218554"/>
    </source>
</evidence>
<accession>A0AAD1FDK1</accession>